<dbReference type="AlphaFoldDB" id="A0A1I2JD09"/>
<organism evidence="1 2">
    <name type="scientific">Fontimonas thermophila</name>
    <dbReference type="NCBI Taxonomy" id="1076937"/>
    <lineage>
        <taxon>Bacteria</taxon>
        <taxon>Pseudomonadati</taxon>
        <taxon>Pseudomonadota</taxon>
        <taxon>Gammaproteobacteria</taxon>
        <taxon>Nevskiales</taxon>
        <taxon>Nevskiaceae</taxon>
        <taxon>Fontimonas</taxon>
    </lineage>
</organism>
<dbReference type="Proteomes" id="UP000199771">
    <property type="component" value="Unassembled WGS sequence"/>
</dbReference>
<name>A0A1I2JD09_9GAMM</name>
<dbReference type="STRING" id="1076937.SAMN04488120_106155"/>
<evidence type="ECO:0008006" key="3">
    <source>
        <dbReference type="Google" id="ProtNLM"/>
    </source>
</evidence>
<dbReference type="SUPFAM" id="SSF46689">
    <property type="entry name" value="Homeodomain-like"/>
    <property type="match status" value="1"/>
</dbReference>
<dbReference type="Gene3D" id="1.10.357.10">
    <property type="entry name" value="Tetracycline Repressor, domain 2"/>
    <property type="match status" value="1"/>
</dbReference>
<dbReference type="OrthoDB" id="7065520at2"/>
<sequence length="187" mass="20541">MTTRAADDAVNADRTAVLTAGVRLSATLRLDALSVERVCAAAHLDPARFTALYPSPTAFRCELLGCLIDEVRDTVARITADMPSGIGRLKLALKTYLEAQATRPALRDLLVALRFEPAGIEVMRRGLFALRTMIEAELQTAQWPHPQASARLLTAAVIDIARAEQEAQTRRDDLRATLFDYLDSPRP</sequence>
<gene>
    <name evidence="1" type="ORF">SAMN04488120_106155</name>
</gene>
<evidence type="ECO:0000313" key="2">
    <source>
        <dbReference type="Proteomes" id="UP000199771"/>
    </source>
</evidence>
<keyword evidence="2" id="KW-1185">Reference proteome</keyword>
<proteinExistence type="predicted"/>
<evidence type="ECO:0000313" key="1">
    <source>
        <dbReference type="EMBL" id="SFF51870.1"/>
    </source>
</evidence>
<accession>A0A1I2JD09</accession>
<dbReference type="InterPro" id="IPR009057">
    <property type="entry name" value="Homeodomain-like_sf"/>
</dbReference>
<dbReference type="RefSeq" id="WP_091533593.1">
    <property type="nucleotide sequence ID" value="NZ_FOOC01000006.1"/>
</dbReference>
<reference evidence="1 2" key="1">
    <citation type="submission" date="2016-10" db="EMBL/GenBank/DDBJ databases">
        <authorList>
            <person name="de Groot N.N."/>
        </authorList>
    </citation>
    <scope>NUCLEOTIDE SEQUENCE [LARGE SCALE GENOMIC DNA]</scope>
    <source>
        <strain evidence="1 2">DSM 23609</strain>
    </source>
</reference>
<protein>
    <recommendedName>
        <fullName evidence="3">Transcriptional regulator, TetR family</fullName>
    </recommendedName>
</protein>
<dbReference type="EMBL" id="FOOC01000006">
    <property type="protein sequence ID" value="SFF51870.1"/>
    <property type="molecule type" value="Genomic_DNA"/>
</dbReference>